<feature type="region of interest" description="Disordered" evidence="1">
    <location>
        <begin position="50"/>
        <end position="81"/>
    </location>
</feature>
<sequence>MQKVKVLNINGHWYRGILTMMYGSKVKVHYLDWDDQEEWIVMGSRRLRGLTKDEEEEDEDANEEEDGEDAAIENENKGSINKSMNQSMHLSISIIYCFDGILH</sequence>
<evidence type="ECO:0000313" key="3">
    <source>
        <dbReference type="EMBL" id="KAL0083613.1"/>
    </source>
</evidence>
<dbReference type="EMBL" id="JBCLYO010000013">
    <property type="protein sequence ID" value="KAL0083613.1"/>
    <property type="molecule type" value="Genomic_DNA"/>
</dbReference>
<gene>
    <name evidence="3" type="ORF">J3Q64DRAFT_1748409</name>
</gene>
<proteinExistence type="predicted"/>
<dbReference type="Gene3D" id="2.30.30.140">
    <property type="match status" value="1"/>
</dbReference>
<comment type="caution">
    <text evidence="3">The sequence shown here is derived from an EMBL/GenBank/DDBJ whole genome shotgun (WGS) entry which is preliminary data.</text>
</comment>
<dbReference type="Proteomes" id="UP001448207">
    <property type="component" value="Unassembled WGS sequence"/>
</dbReference>
<accession>A0ABR3AW56</accession>
<evidence type="ECO:0000313" key="4">
    <source>
        <dbReference type="Proteomes" id="UP001448207"/>
    </source>
</evidence>
<organism evidence="3 4">
    <name type="scientific">Phycomyces blakesleeanus</name>
    <dbReference type="NCBI Taxonomy" id="4837"/>
    <lineage>
        <taxon>Eukaryota</taxon>
        <taxon>Fungi</taxon>
        <taxon>Fungi incertae sedis</taxon>
        <taxon>Mucoromycota</taxon>
        <taxon>Mucoromycotina</taxon>
        <taxon>Mucoromycetes</taxon>
        <taxon>Mucorales</taxon>
        <taxon>Phycomycetaceae</taxon>
        <taxon>Phycomyces</taxon>
    </lineage>
</organism>
<evidence type="ECO:0000256" key="1">
    <source>
        <dbReference type="SAM" id="MobiDB-lite"/>
    </source>
</evidence>
<feature type="domain" description="Histone methyltransferase Tudor" evidence="2">
    <location>
        <begin position="2"/>
        <end position="47"/>
    </location>
</feature>
<feature type="compositionally biased region" description="Acidic residues" evidence="1">
    <location>
        <begin position="53"/>
        <end position="72"/>
    </location>
</feature>
<protein>
    <recommendedName>
        <fullName evidence="2">Histone methyltransferase Tudor domain-containing protein</fullName>
    </recommendedName>
</protein>
<reference evidence="3 4" key="1">
    <citation type="submission" date="2024-04" db="EMBL/GenBank/DDBJ databases">
        <title>Symmetric and asymmetric DNA N6-adenine methylation regulates different biological responses in Mucorales.</title>
        <authorList>
            <consortium name="Lawrence Berkeley National Laboratory"/>
            <person name="Lax C."/>
            <person name="Mondo S.J."/>
            <person name="Osorio-Concepcion M."/>
            <person name="Muszewska A."/>
            <person name="Corrochano-Luque M."/>
            <person name="Gutierrez G."/>
            <person name="Riley R."/>
            <person name="Lipzen A."/>
            <person name="Guo J."/>
            <person name="Hundley H."/>
            <person name="Amirebrahimi M."/>
            <person name="Ng V."/>
            <person name="Lorenzo-Gutierrez D."/>
            <person name="Binder U."/>
            <person name="Yang J."/>
            <person name="Song Y."/>
            <person name="Canovas D."/>
            <person name="Navarro E."/>
            <person name="Freitag M."/>
            <person name="Gabaldon T."/>
            <person name="Grigoriev I.V."/>
            <person name="Corrochano L.M."/>
            <person name="Nicolas F.E."/>
            <person name="Garre V."/>
        </authorList>
    </citation>
    <scope>NUCLEOTIDE SEQUENCE [LARGE SCALE GENOMIC DNA]</scope>
    <source>
        <strain evidence="3 4">L51</strain>
    </source>
</reference>
<name>A0ABR3AW56_PHYBL</name>
<evidence type="ECO:0000259" key="2">
    <source>
        <dbReference type="Pfam" id="PF18358"/>
    </source>
</evidence>
<keyword evidence="4" id="KW-1185">Reference proteome</keyword>
<dbReference type="InterPro" id="IPR041292">
    <property type="entry name" value="Tudor_4"/>
</dbReference>
<dbReference type="Pfam" id="PF18358">
    <property type="entry name" value="Tudor_4"/>
    <property type="match status" value="1"/>
</dbReference>